<organism evidence="2 3">
    <name type="scientific">Hyunsoonleella rubra</name>
    <dbReference type="NCBI Taxonomy" id="1737062"/>
    <lineage>
        <taxon>Bacteria</taxon>
        <taxon>Pseudomonadati</taxon>
        <taxon>Bacteroidota</taxon>
        <taxon>Flavobacteriia</taxon>
        <taxon>Flavobacteriales</taxon>
        <taxon>Flavobacteriaceae</taxon>
    </lineage>
</organism>
<gene>
    <name evidence="2" type="ORF">ACFSR8_13750</name>
</gene>
<keyword evidence="1" id="KW-0472">Membrane</keyword>
<evidence type="ECO:0000256" key="1">
    <source>
        <dbReference type="SAM" id="Phobius"/>
    </source>
</evidence>
<evidence type="ECO:0000313" key="3">
    <source>
        <dbReference type="Proteomes" id="UP001597476"/>
    </source>
</evidence>
<dbReference type="EMBL" id="JBHULY010000034">
    <property type="protein sequence ID" value="MFD2727281.1"/>
    <property type="molecule type" value="Genomic_DNA"/>
</dbReference>
<keyword evidence="3" id="KW-1185">Reference proteome</keyword>
<dbReference type="RefSeq" id="WP_380292988.1">
    <property type="nucleotide sequence ID" value="NZ_JBHULY010000034.1"/>
</dbReference>
<dbReference type="Proteomes" id="UP001597476">
    <property type="component" value="Unassembled WGS sequence"/>
</dbReference>
<keyword evidence="1" id="KW-0812">Transmembrane</keyword>
<protein>
    <submittedName>
        <fullName evidence="2">Uncharacterized protein</fullName>
    </submittedName>
</protein>
<feature type="transmembrane region" description="Helical" evidence="1">
    <location>
        <begin position="7"/>
        <end position="29"/>
    </location>
</feature>
<evidence type="ECO:0000313" key="2">
    <source>
        <dbReference type="EMBL" id="MFD2727281.1"/>
    </source>
</evidence>
<keyword evidence="1" id="KW-1133">Transmembrane helix</keyword>
<sequence length="51" mass="5628">MDSKRNKLLTILVVVTVAILILNIVMIGLCMHKKNNTISETATINTETNSN</sequence>
<name>A0ABW5TGR0_9FLAO</name>
<reference evidence="3" key="1">
    <citation type="journal article" date="2019" name="Int. J. Syst. Evol. Microbiol.">
        <title>The Global Catalogue of Microorganisms (GCM) 10K type strain sequencing project: providing services to taxonomists for standard genome sequencing and annotation.</title>
        <authorList>
            <consortium name="The Broad Institute Genomics Platform"/>
            <consortium name="The Broad Institute Genome Sequencing Center for Infectious Disease"/>
            <person name="Wu L."/>
            <person name="Ma J."/>
        </authorList>
    </citation>
    <scope>NUCLEOTIDE SEQUENCE [LARGE SCALE GENOMIC DNA]</scope>
    <source>
        <strain evidence="3">KCTC 42398</strain>
    </source>
</reference>
<proteinExistence type="predicted"/>
<comment type="caution">
    <text evidence="2">The sequence shown here is derived from an EMBL/GenBank/DDBJ whole genome shotgun (WGS) entry which is preliminary data.</text>
</comment>
<accession>A0ABW5TGR0</accession>